<organism evidence="1 2">
    <name type="scientific">Jimgerdemannia flammicorona</name>
    <dbReference type="NCBI Taxonomy" id="994334"/>
    <lineage>
        <taxon>Eukaryota</taxon>
        <taxon>Fungi</taxon>
        <taxon>Fungi incertae sedis</taxon>
        <taxon>Mucoromycota</taxon>
        <taxon>Mucoromycotina</taxon>
        <taxon>Endogonomycetes</taxon>
        <taxon>Endogonales</taxon>
        <taxon>Endogonaceae</taxon>
        <taxon>Jimgerdemannia</taxon>
    </lineage>
</organism>
<evidence type="ECO:0000313" key="2">
    <source>
        <dbReference type="Proteomes" id="UP000268093"/>
    </source>
</evidence>
<name>A0A433DIF6_9FUNG</name>
<protein>
    <submittedName>
        <fullName evidence="1">Uncharacterized protein</fullName>
    </submittedName>
</protein>
<dbReference type="AlphaFoldDB" id="A0A433DIF6"/>
<comment type="caution">
    <text evidence="1">The sequence shown here is derived from an EMBL/GenBank/DDBJ whole genome shotgun (WGS) entry which is preliminary data.</text>
</comment>
<gene>
    <name evidence="1" type="ORF">BC936DRAFT_138519</name>
</gene>
<dbReference type="Proteomes" id="UP000268093">
    <property type="component" value="Unassembled WGS sequence"/>
</dbReference>
<proteinExistence type="predicted"/>
<sequence length="55" mass="6852">MVMKSLAERKRRKEMKEFKWEILTKGEFWDMWADFYLLIESSIYILHNIAYGHMH</sequence>
<dbReference type="EMBL" id="RBNI01001329">
    <property type="protein sequence ID" value="RUP50589.1"/>
    <property type="molecule type" value="Genomic_DNA"/>
</dbReference>
<keyword evidence="2" id="KW-1185">Reference proteome</keyword>
<accession>A0A433DIF6</accession>
<evidence type="ECO:0000313" key="1">
    <source>
        <dbReference type="EMBL" id="RUP50589.1"/>
    </source>
</evidence>
<reference evidence="1 2" key="1">
    <citation type="journal article" date="2018" name="New Phytol.">
        <title>Phylogenomics of Endogonaceae and evolution of mycorrhizas within Mucoromycota.</title>
        <authorList>
            <person name="Chang Y."/>
            <person name="Desiro A."/>
            <person name="Na H."/>
            <person name="Sandor L."/>
            <person name="Lipzen A."/>
            <person name="Clum A."/>
            <person name="Barry K."/>
            <person name="Grigoriev I.V."/>
            <person name="Martin F.M."/>
            <person name="Stajich J.E."/>
            <person name="Smith M.E."/>
            <person name="Bonito G."/>
            <person name="Spatafora J.W."/>
        </authorList>
    </citation>
    <scope>NUCLEOTIDE SEQUENCE [LARGE SCALE GENOMIC DNA]</scope>
    <source>
        <strain evidence="1 2">GMNB39</strain>
    </source>
</reference>